<feature type="transmembrane region" description="Helical" evidence="3">
    <location>
        <begin position="29"/>
        <end position="47"/>
    </location>
</feature>
<evidence type="ECO:0000313" key="5">
    <source>
        <dbReference type="EMBL" id="KFI60288.1"/>
    </source>
</evidence>
<keyword evidence="1" id="KW-0732">Signal</keyword>
<dbReference type="Gene3D" id="2.60.40.1240">
    <property type="match status" value="1"/>
</dbReference>
<dbReference type="RefSeq" id="WP_033517928.1">
    <property type="nucleotide sequence ID" value="NZ_JGYV01000021.1"/>
</dbReference>
<accession>A0A087AND8</accession>
<comment type="caution">
    <text evidence="5">The sequence shown here is derived from an EMBL/GenBank/DDBJ whole genome shotgun (WGS) entry which is preliminary data.</text>
</comment>
<keyword evidence="6" id="KW-1185">Reference proteome</keyword>
<keyword evidence="3" id="KW-0472">Membrane</keyword>
<feature type="transmembrane region" description="Helical" evidence="3">
    <location>
        <begin position="53"/>
        <end position="74"/>
    </location>
</feature>
<feature type="region of interest" description="Disordered" evidence="2">
    <location>
        <begin position="1"/>
        <end position="25"/>
    </location>
</feature>
<dbReference type="Proteomes" id="UP000029067">
    <property type="component" value="Unassembled WGS sequence"/>
</dbReference>
<evidence type="ECO:0000259" key="4">
    <source>
        <dbReference type="Pfam" id="PF16729"/>
    </source>
</evidence>
<dbReference type="AlphaFoldDB" id="A0A087AND8"/>
<feature type="compositionally biased region" description="Acidic residues" evidence="2">
    <location>
        <begin position="139"/>
        <end position="149"/>
    </location>
</feature>
<name>A0A087AND8_9BIFI</name>
<reference evidence="5 6" key="1">
    <citation type="submission" date="2014-03" db="EMBL/GenBank/DDBJ databases">
        <title>Genomics of Bifidobacteria.</title>
        <authorList>
            <person name="Ventura M."/>
            <person name="Milani C."/>
            <person name="Lugli G.A."/>
        </authorList>
    </citation>
    <scope>NUCLEOTIDE SEQUENCE [LARGE SCALE GENOMIC DNA]</scope>
    <source>
        <strain evidence="5 6">LMG 10738</strain>
    </source>
</reference>
<feature type="compositionally biased region" description="Low complexity" evidence="2">
    <location>
        <begin position="1"/>
        <end position="12"/>
    </location>
</feature>
<sequence length="269" mass="28088">MTQQPMAPQGQPVQPPQQPMPQQPKGTSVCGILGVIFGAIGLVLSFIPIINNAAFFFGLIGAILAIVAIVGTFRGKRNGKVLAIVGAVLSVLSIVITLSMQASFSKAIDEATGTASSSMSTSSSTSASADSDGSAAGDDAQDGVQDQEGDLEDAHVKIVSAVKSVDDYEGQPTVLVTYEWTNKTDKNTSFMVATSDKVFQNGQQLDTAMYGMDAPEGYDSGSSMKDLQPGATGTVTQAYVLKDDSPVTVEVTDLFSMDDKAKVAHTFDL</sequence>
<dbReference type="InterPro" id="IPR029050">
    <property type="entry name" value="Immunoprotect_excell_Ig-like"/>
</dbReference>
<gene>
    <name evidence="5" type="ORF">BCUN_1452</name>
</gene>
<dbReference type="STRING" id="1688.BCUN_1452"/>
<dbReference type="eggNOG" id="ENOG5033A46">
    <property type="taxonomic scope" value="Bacteria"/>
</dbReference>
<evidence type="ECO:0000256" key="3">
    <source>
        <dbReference type="SAM" id="Phobius"/>
    </source>
</evidence>
<organism evidence="5 6">
    <name type="scientific">Bifidobacterium cuniculi</name>
    <dbReference type="NCBI Taxonomy" id="1688"/>
    <lineage>
        <taxon>Bacteria</taxon>
        <taxon>Bacillati</taxon>
        <taxon>Actinomycetota</taxon>
        <taxon>Actinomycetes</taxon>
        <taxon>Bifidobacteriales</taxon>
        <taxon>Bifidobacteriaceae</taxon>
        <taxon>Bifidobacterium</taxon>
    </lineage>
</organism>
<feature type="region of interest" description="Disordered" evidence="2">
    <location>
        <begin position="114"/>
        <end position="149"/>
    </location>
</feature>
<dbReference type="EMBL" id="JGYV01000021">
    <property type="protein sequence ID" value="KFI60288.1"/>
    <property type="molecule type" value="Genomic_DNA"/>
</dbReference>
<evidence type="ECO:0000256" key="1">
    <source>
        <dbReference type="ARBA" id="ARBA00022729"/>
    </source>
</evidence>
<dbReference type="Pfam" id="PF16729">
    <property type="entry name" value="DUF5067"/>
    <property type="match status" value="1"/>
</dbReference>
<dbReference type="OrthoDB" id="3240463at2"/>
<protein>
    <submittedName>
        <fullName evidence="5">Integral membrane protein</fullName>
    </submittedName>
</protein>
<feature type="compositionally biased region" description="Pro residues" evidence="2">
    <location>
        <begin position="13"/>
        <end position="22"/>
    </location>
</feature>
<keyword evidence="3" id="KW-1133">Transmembrane helix</keyword>
<evidence type="ECO:0000256" key="2">
    <source>
        <dbReference type="SAM" id="MobiDB-lite"/>
    </source>
</evidence>
<keyword evidence="3" id="KW-0812">Transmembrane</keyword>
<evidence type="ECO:0000313" key="6">
    <source>
        <dbReference type="Proteomes" id="UP000029067"/>
    </source>
</evidence>
<feature type="transmembrane region" description="Helical" evidence="3">
    <location>
        <begin position="81"/>
        <end position="100"/>
    </location>
</feature>
<proteinExistence type="predicted"/>
<feature type="domain" description="DUF5067" evidence="4">
    <location>
        <begin position="132"/>
        <end position="253"/>
    </location>
</feature>
<feature type="compositionally biased region" description="Low complexity" evidence="2">
    <location>
        <begin position="114"/>
        <end position="138"/>
    </location>
</feature>
<dbReference type="InterPro" id="IPR031989">
    <property type="entry name" value="DUF5067"/>
</dbReference>